<name>A0A087T6Y3_STEMI</name>
<keyword evidence="2" id="KW-0670">Pyruvate</keyword>
<dbReference type="STRING" id="407821.A0A087T6Y3"/>
<dbReference type="Proteomes" id="UP000054359">
    <property type="component" value="Unassembled WGS sequence"/>
</dbReference>
<feature type="non-terminal residue" evidence="2">
    <location>
        <position position="501"/>
    </location>
</feature>
<dbReference type="InterPro" id="IPR036637">
    <property type="entry name" value="Phosphohistidine_dom_sf"/>
</dbReference>
<dbReference type="Gene3D" id="3.50.30.10">
    <property type="entry name" value="Phosphohistidine domain"/>
    <property type="match status" value="1"/>
</dbReference>
<dbReference type="OMA" id="IENIACA"/>
<organism evidence="2 3">
    <name type="scientific">Stegodyphus mimosarum</name>
    <name type="common">African social velvet spider</name>
    <dbReference type="NCBI Taxonomy" id="407821"/>
    <lineage>
        <taxon>Eukaryota</taxon>
        <taxon>Metazoa</taxon>
        <taxon>Ecdysozoa</taxon>
        <taxon>Arthropoda</taxon>
        <taxon>Chelicerata</taxon>
        <taxon>Arachnida</taxon>
        <taxon>Araneae</taxon>
        <taxon>Araneomorphae</taxon>
        <taxon>Entelegynae</taxon>
        <taxon>Eresoidea</taxon>
        <taxon>Eresidae</taxon>
        <taxon>Stegodyphus</taxon>
    </lineage>
</organism>
<protein>
    <submittedName>
        <fullName evidence="2">Putative phosphoenolpyruvate synthase</fullName>
    </submittedName>
</protein>
<keyword evidence="3" id="KW-1185">Reference proteome</keyword>
<dbReference type="PANTHER" id="PTHR43615">
    <property type="entry name" value="PHOSPHOENOLPYRUVATE SYNTHASE-RELATED"/>
    <property type="match status" value="1"/>
</dbReference>
<dbReference type="InterPro" id="IPR008279">
    <property type="entry name" value="PEP-util_enz_mobile_dom"/>
</dbReference>
<dbReference type="EMBL" id="KK113713">
    <property type="protein sequence ID" value="KFM60872.1"/>
    <property type="molecule type" value="Genomic_DNA"/>
</dbReference>
<proteinExistence type="predicted"/>
<feature type="domain" description="PEP-utilising enzyme mobile" evidence="1">
    <location>
        <begin position="420"/>
        <end position="490"/>
    </location>
</feature>
<accession>A0A087T6Y3</accession>
<sequence>MTFYNHTVFNISDIFPNLKSEELDYFSQGSLIAFFGRVIKEEELTRVTTERYGDMKKPSTLGLIKDLLTVDKRIRTDQKNYSNYRIPVKKFKTSRELFDHLLKSSTEICSASMSLMKSTQSSTLLNMFILAILAKASGGFNDEVYRDFASLITTRSDVESADVPSTIQSIAFDISKAVDVKEFKKMSSEEALKWLQTTTCMAGRKFREFLVRHGHRCLGEYDIYSISWGSDPKSLVKLLQNLAVNVSQDFSKKRSDNLNEMLSQLSIPLGFFSRFMMRLVLPMSRRGVQNRELAKSMCIKTIDEWRKAFRYLAKLLVLEGRIPEEDILFFMTLDEIKELLDTRSPKILARAAQRQRRYPVLNKYILPEIMKGVPKPINLIETPVTPTDETFMMKGVPVSQGVAEGFLRVAITLDEASLLKSGEILVTYSTDVGWTPYFPILAGVVTELGGLISHGAVVSREYGIPCIAGLHGATRKFQTGDYARLDGNTGVLQKLLPPEDK</sequence>
<evidence type="ECO:0000259" key="1">
    <source>
        <dbReference type="Pfam" id="PF00391"/>
    </source>
</evidence>
<evidence type="ECO:0000313" key="2">
    <source>
        <dbReference type="EMBL" id="KFM60872.1"/>
    </source>
</evidence>
<dbReference type="AlphaFoldDB" id="A0A087T6Y3"/>
<dbReference type="GO" id="GO:0016772">
    <property type="term" value="F:transferase activity, transferring phosphorus-containing groups"/>
    <property type="evidence" value="ECO:0007669"/>
    <property type="project" value="InterPro"/>
</dbReference>
<dbReference type="SUPFAM" id="SSF52009">
    <property type="entry name" value="Phosphohistidine domain"/>
    <property type="match status" value="1"/>
</dbReference>
<dbReference type="OrthoDB" id="6123450at2759"/>
<evidence type="ECO:0000313" key="3">
    <source>
        <dbReference type="Proteomes" id="UP000054359"/>
    </source>
</evidence>
<dbReference type="InterPro" id="IPR051549">
    <property type="entry name" value="PEP_Utilizing_Enz"/>
</dbReference>
<dbReference type="Pfam" id="PF00391">
    <property type="entry name" value="PEP-utilizers"/>
    <property type="match status" value="1"/>
</dbReference>
<dbReference type="PANTHER" id="PTHR43615:SF1">
    <property type="entry name" value="PPDK_N DOMAIN-CONTAINING PROTEIN"/>
    <property type="match status" value="1"/>
</dbReference>
<gene>
    <name evidence="2" type="ORF">X975_19135</name>
</gene>
<reference evidence="2 3" key="1">
    <citation type="submission" date="2013-11" db="EMBL/GenBank/DDBJ databases">
        <title>Genome sequencing of Stegodyphus mimosarum.</title>
        <authorList>
            <person name="Bechsgaard J."/>
        </authorList>
    </citation>
    <scope>NUCLEOTIDE SEQUENCE [LARGE SCALE GENOMIC DNA]</scope>
</reference>